<evidence type="ECO:0000313" key="2">
    <source>
        <dbReference type="Proteomes" id="UP000789396"/>
    </source>
</evidence>
<organism evidence="1 2">
    <name type="scientific">Racocetra fulgida</name>
    <dbReference type="NCBI Taxonomy" id="60492"/>
    <lineage>
        <taxon>Eukaryota</taxon>
        <taxon>Fungi</taxon>
        <taxon>Fungi incertae sedis</taxon>
        <taxon>Mucoromycota</taxon>
        <taxon>Glomeromycotina</taxon>
        <taxon>Glomeromycetes</taxon>
        <taxon>Diversisporales</taxon>
        <taxon>Gigasporaceae</taxon>
        <taxon>Racocetra</taxon>
    </lineage>
</organism>
<sequence>MTSQDKRESGFFDSTLSPNDNLQSICKDLSIAENSLIFAIREFESSKHYKDLCAKGLEAAKQSQNTLKEINRLMFINNSSSNESSNESSKEEDNKTTVNHRFKEFIEASETFQKLRNCFWETGLFLGYNNCTDEIEIRGKIIHLINELVQTDNELQNEIENWKAKQNYWYQIKNKVIAFAKFILIPQRRLEQFEIVESQLSEGKMVRGRKSHIVQRTYLECIKVAETTICQHDDDPICRHDDEFLYELKNEVKFMHDLRKCSHILEL</sequence>
<proteinExistence type="predicted"/>
<dbReference type="Proteomes" id="UP000789396">
    <property type="component" value="Unassembled WGS sequence"/>
</dbReference>
<dbReference type="EMBL" id="CAJVPZ010009081">
    <property type="protein sequence ID" value="CAG8604957.1"/>
    <property type="molecule type" value="Genomic_DNA"/>
</dbReference>
<keyword evidence="2" id="KW-1185">Reference proteome</keyword>
<evidence type="ECO:0000313" key="1">
    <source>
        <dbReference type="EMBL" id="CAG8604957.1"/>
    </source>
</evidence>
<name>A0A9N9CKV4_9GLOM</name>
<reference evidence="1" key="1">
    <citation type="submission" date="2021-06" db="EMBL/GenBank/DDBJ databases">
        <authorList>
            <person name="Kallberg Y."/>
            <person name="Tangrot J."/>
            <person name="Rosling A."/>
        </authorList>
    </citation>
    <scope>NUCLEOTIDE SEQUENCE</scope>
    <source>
        <strain evidence="1">IN212</strain>
    </source>
</reference>
<dbReference type="AlphaFoldDB" id="A0A9N9CKV4"/>
<accession>A0A9N9CKV4</accession>
<comment type="caution">
    <text evidence="1">The sequence shown here is derived from an EMBL/GenBank/DDBJ whole genome shotgun (WGS) entry which is preliminary data.</text>
</comment>
<protein>
    <submittedName>
        <fullName evidence="1">18230_t:CDS:1</fullName>
    </submittedName>
</protein>
<gene>
    <name evidence="1" type="ORF">RFULGI_LOCUS6749</name>
</gene>